<dbReference type="InterPro" id="IPR032675">
    <property type="entry name" value="LRR_dom_sf"/>
</dbReference>
<proteinExistence type="predicted"/>
<organism evidence="1 2">
    <name type="scientific">Coemansia aciculifera</name>
    <dbReference type="NCBI Taxonomy" id="417176"/>
    <lineage>
        <taxon>Eukaryota</taxon>
        <taxon>Fungi</taxon>
        <taxon>Fungi incertae sedis</taxon>
        <taxon>Zoopagomycota</taxon>
        <taxon>Kickxellomycotina</taxon>
        <taxon>Kickxellomycetes</taxon>
        <taxon>Kickxellales</taxon>
        <taxon>Kickxellaceae</taxon>
        <taxon>Coemansia</taxon>
    </lineage>
</organism>
<dbReference type="SUPFAM" id="SSF52047">
    <property type="entry name" value="RNI-like"/>
    <property type="match status" value="1"/>
</dbReference>
<evidence type="ECO:0000313" key="1">
    <source>
        <dbReference type="EMBL" id="KAJ2866487.1"/>
    </source>
</evidence>
<dbReference type="Proteomes" id="UP001140074">
    <property type="component" value="Unassembled WGS sequence"/>
</dbReference>
<gene>
    <name evidence="1" type="ORF">GGH94_001528</name>
</gene>
<dbReference type="EMBL" id="JANBUY010000037">
    <property type="protein sequence ID" value="KAJ2866487.1"/>
    <property type="molecule type" value="Genomic_DNA"/>
</dbReference>
<dbReference type="AlphaFoldDB" id="A0A9W8IKU9"/>
<evidence type="ECO:0000313" key="2">
    <source>
        <dbReference type="Proteomes" id="UP001140074"/>
    </source>
</evidence>
<sequence>MLDHIVGSSRQVFAGIESNTNEWNELLKPLLWTCHSFRAVAYPLYCSRFKLAFANSQNYHGRVGSGVLASFNIGHHMNNNLGYPTHHWARTLDIEIDEESVYSGKALNMLSRAPYDGCAFPLVRRIVFLIITDDYLEEGMKTERNTVAFVQRIKQMVPKVDDIWVRPQYYDAPRYNINPIYIRLVSLLFQLASRIQFNKIREALTRVDLLSYDFCNIVHITCTTEIHDQSFIDLAHQNSTTLESLIIDSDRGVNIPSIIRKKGGGFAAYPRLHTLKLSGCSLGREMVRPVFTGAVPFPSLRRLTINYEYSFGDDVFFRGNAATLESLELYLSYTAISILRQFGLFTLISHPKLRYVRLWHLCDFVPDFATITEVIQFALDIGWMAPLRNIGGCSKGANLIPTLSQLNGLNSIQVLSLDATMLDLWDVIALIKALPSMSDLSVESLRLGPLLDGITLDELPEYVILIYAPMGERFRCWNLKGAIGRRTTKEAMCVLLLALACPNFTFSTLPHYKRKEYAAQLEAELTSDMFKPYASRLRCFID</sequence>
<name>A0A9W8IKU9_9FUNG</name>
<reference evidence="1" key="1">
    <citation type="submission" date="2022-07" db="EMBL/GenBank/DDBJ databases">
        <title>Phylogenomic reconstructions and comparative analyses of Kickxellomycotina fungi.</title>
        <authorList>
            <person name="Reynolds N.K."/>
            <person name="Stajich J.E."/>
            <person name="Barry K."/>
            <person name="Grigoriev I.V."/>
            <person name="Crous P."/>
            <person name="Smith M.E."/>
        </authorList>
    </citation>
    <scope>NUCLEOTIDE SEQUENCE</scope>
    <source>
        <strain evidence="1">RSA 476</strain>
    </source>
</reference>
<dbReference type="Gene3D" id="3.80.10.10">
    <property type="entry name" value="Ribonuclease Inhibitor"/>
    <property type="match status" value="1"/>
</dbReference>
<comment type="caution">
    <text evidence="1">The sequence shown here is derived from an EMBL/GenBank/DDBJ whole genome shotgun (WGS) entry which is preliminary data.</text>
</comment>
<protein>
    <submittedName>
        <fullName evidence="1">Uncharacterized protein</fullName>
    </submittedName>
</protein>
<accession>A0A9W8IKU9</accession>
<keyword evidence="2" id="KW-1185">Reference proteome</keyword>